<dbReference type="CDD" id="cd04087">
    <property type="entry name" value="PTPA"/>
    <property type="match status" value="1"/>
</dbReference>
<evidence type="ECO:0000256" key="3">
    <source>
        <dbReference type="ARBA" id="ARBA00004496"/>
    </source>
</evidence>
<dbReference type="GO" id="GO:0003755">
    <property type="term" value="F:peptidyl-prolyl cis-trans isomerase activity"/>
    <property type="evidence" value="ECO:0000318"/>
    <property type="project" value="GO_Central"/>
</dbReference>
<evidence type="ECO:0000256" key="10">
    <source>
        <dbReference type="ARBA" id="ARBA00022842"/>
    </source>
</evidence>
<dbReference type="Proteomes" id="UP000015101">
    <property type="component" value="Unassembled WGS sequence"/>
</dbReference>
<keyword evidence="7" id="KW-0479">Metal-binding</keyword>
<evidence type="ECO:0000256" key="15">
    <source>
        <dbReference type="ARBA" id="ARBA00044786"/>
    </source>
</evidence>
<dbReference type="GO" id="GO:0000159">
    <property type="term" value="C:protein phosphatase type 2A complex"/>
    <property type="evidence" value="ECO:0000318"/>
    <property type="project" value="GO_Central"/>
</dbReference>
<evidence type="ECO:0000256" key="9">
    <source>
        <dbReference type="ARBA" id="ARBA00022840"/>
    </source>
</evidence>
<evidence type="ECO:0000256" key="8">
    <source>
        <dbReference type="ARBA" id="ARBA00022741"/>
    </source>
</evidence>
<dbReference type="PANTHER" id="PTHR10012">
    <property type="entry name" value="SERINE/THREONINE-PROTEIN PHOSPHATASE 2A REGULATORY SUBUNIT B"/>
    <property type="match status" value="1"/>
</dbReference>
<dbReference type="CTD" id="20200043"/>
<keyword evidence="6 17" id="KW-0963">Cytoplasm</keyword>
<evidence type="ECO:0000256" key="7">
    <source>
        <dbReference type="ARBA" id="ARBA00022723"/>
    </source>
</evidence>
<reference evidence="19" key="3">
    <citation type="submission" date="2015-06" db="UniProtKB">
        <authorList>
            <consortium name="EnsemblMetazoa"/>
        </authorList>
    </citation>
    <scope>IDENTIFICATION</scope>
</reference>
<dbReference type="EC" id="5.2.1.8" evidence="5 17"/>
<keyword evidence="11" id="KW-0007">Acetylation</keyword>
<dbReference type="InterPro" id="IPR043170">
    <property type="entry name" value="PTPA_C_lid"/>
</dbReference>
<evidence type="ECO:0000256" key="14">
    <source>
        <dbReference type="ARBA" id="ARBA00023242"/>
    </source>
</evidence>
<dbReference type="GO" id="GO:0005737">
    <property type="term" value="C:cytoplasm"/>
    <property type="evidence" value="ECO:0000318"/>
    <property type="project" value="GO_Central"/>
</dbReference>
<comment type="subcellular location">
    <subcellularLocation>
        <location evidence="3 17">Cytoplasm</location>
    </subcellularLocation>
    <subcellularLocation>
        <location evidence="2">Nucleus</location>
    </subcellularLocation>
</comment>
<dbReference type="GO" id="GO:0008160">
    <property type="term" value="F:protein tyrosine phosphatase activator activity"/>
    <property type="evidence" value="ECO:0000318"/>
    <property type="project" value="GO_Central"/>
</dbReference>
<keyword evidence="8" id="KW-0547">Nucleotide-binding</keyword>
<reference evidence="18 20" key="2">
    <citation type="journal article" date="2013" name="Nature">
        <title>Insights into bilaterian evolution from three spiralian genomes.</title>
        <authorList>
            <person name="Simakov O."/>
            <person name="Marletaz F."/>
            <person name="Cho S.J."/>
            <person name="Edsinger-Gonzales E."/>
            <person name="Havlak P."/>
            <person name="Hellsten U."/>
            <person name="Kuo D.H."/>
            <person name="Larsson T."/>
            <person name="Lv J."/>
            <person name="Arendt D."/>
            <person name="Savage R."/>
            <person name="Osoegawa K."/>
            <person name="de Jong P."/>
            <person name="Grimwood J."/>
            <person name="Chapman J.A."/>
            <person name="Shapiro H."/>
            <person name="Aerts A."/>
            <person name="Otillar R.P."/>
            <person name="Terry A.Y."/>
            <person name="Boore J.L."/>
            <person name="Grigoriev I.V."/>
            <person name="Lindberg D.R."/>
            <person name="Seaver E.C."/>
            <person name="Weisblat D.A."/>
            <person name="Putnam N.H."/>
            <person name="Rokhsar D.S."/>
        </authorList>
    </citation>
    <scope>NUCLEOTIDE SEQUENCE</scope>
</reference>
<dbReference type="PIRSF" id="PIRSF016325">
    <property type="entry name" value="Phstyr_phstse_ac"/>
    <property type="match status" value="1"/>
</dbReference>
<comment type="function">
    <text evidence="16">PPIases accelerate the folding of proteins. It catalyzes the cis-trans isomerization of proline imidic peptide bonds in oligopeptides. Acts as a regulatory subunit for serine/threonine-protein phosphatase 2A (PP2A). Modulates PP2A activity or substrate specificity, probably by inducing a conformational change in the catalytic subunit, a proposed direct target of the PPIase. Can reactivate inactive phosphatase PP2A-phosphatase methylesterase complexes (PP2A(i)) in presence of ATP and Mg(2+). Reversibly stimulates the variable phosphotyrosyl phosphatase activity of PP2A core heterodimer PP2A(D) in presence of ATP and Mg(2+) (in vitro). The phosphotyrosyl phosphatase activity is dependent of an ATPase activity of the PP2A(D):PPP2R4 complex. Is involved in apoptosis; the function appears to be independent from PP2A.</text>
</comment>
<dbReference type="EMBL" id="KB097495">
    <property type="protein sequence ID" value="ESN96327.1"/>
    <property type="molecule type" value="Genomic_DNA"/>
</dbReference>
<dbReference type="AlphaFoldDB" id="T1ETZ3"/>
<evidence type="ECO:0000256" key="1">
    <source>
        <dbReference type="ARBA" id="ARBA00000971"/>
    </source>
</evidence>
<evidence type="ECO:0000256" key="5">
    <source>
        <dbReference type="ARBA" id="ARBA00013194"/>
    </source>
</evidence>
<dbReference type="EMBL" id="AMQM01001381">
    <property type="status" value="NOT_ANNOTATED_CDS"/>
    <property type="molecule type" value="Genomic_DNA"/>
</dbReference>
<dbReference type="SUPFAM" id="SSF140984">
    <property type="entry name" value="PTPA-like"/>
    <property type="match status" value="1"/>
</dbReference>
<evidence type="ECO:0000256" key="2">
    <source>
        <dbReference type="ARBA" id="ARBA00004123"/>
    </source>
</evidence>
<dbReference type="GO" id="GO:0005524">
    <property type="term" value="F:ATP binding"/>
    <property type="evidence" value="ECO:0007669"/>
    <property type="project" value="UniProtKB-KW"/>
</dbReference>
<evidence type="ECO:0000256" key="4">
    <source>
        <dbReference type="ARBA" id="ARBA00011019"/>
    </source>
</evidence>
<dbReference type="KEGG" id="hro:HELRODRAFT_163378"/>
<keyword evidence="13 17" id="KW-0413">Isomerase</keyword>
<dbReference type="InParanoid" id="T1ETZ3"/>
<dbReference type="STRING" id="6412.T1ETZ3"/>
<dbReference type="Pfam" id="PF03095">
    <property type="entry name" value="PTPA"/>
    <property type="match status" value="1"/>
</dbReference>
<dbReference type="FunFam" id="1.20.120.1150:FF:000001">
    <property type="entry name" value="Serine/threonine-protein phosphatase 2A activator"/>
    <property type="match status" value="1"/>
</dbReference>
<comment type="catalytic activity">
    <reaction evidence="1 17">
        <text>[protein]-peptidylproline (omega=180) = [protein]-peptidylproline (omega=0)</text>
        <dbReference type="Rhea" id="RHEA:16237"/>
        <dbReference type="Rhea" id="RHEA-COMP:10747"/>
        <dbReference type="Rhea" id="RHEA-COMP:10748"/>
        <dbReference type="ChEBI" id="CHEBI:83833"/>
        <dbReference type="ChEBI" id="CHEBI:83834"/>
        <dbReference type="EC" id="5.2.1.8"/>
    </reaction>
</comment>
<evidence type="ECO:0000256" key="12">
    <source>
        <dbReference type="ARBA" id="ARBA00023110"/>
    </source>
</evidence>
<evidence type="ECO:0000256" key="16">
    <source>
        <dbReference type="ARBA" id="ARBA00054769"/>
    </source>
</evidence>
<keyword evidence="12 17" id="KW-0697">Rotamase</keyword>
<keyword evidence="20" id="KW-1185">Reference proteome</keyword>
<dbReference type="eggNOG" id="KOG2867">
    <property type="taxonomic scope" value="Eukaryota"/>
</dbReference>
<gene>
    <name evidence="19" type="primary">20200043</name>
    <name evidence="18" type="ORF">HELRODRAFT_163378</name>
</gene>
<evidence type="ECO:0000313" key="20">
    <source>
        <dbReference type="Proteomes" id="UP000015101"/>
    </source>
</evidence>
<dbReference type="GO" id="GO:0046872">
    <property type="term" value="F:metal ion binding"/>
    <property type="evidence" value="ECO:0007669"/>
    <property type="project" value="UniProtKB-KW"/>
</dbReference>
<comment type="similarity">
    <text evidence="4 17">Belongs to the PTPA-type PPIase family.</text>
</comment>
<dbReference type="GO" id="GO:0005634">
    <property type="term" value="C:nucleus"/>
    <property type="evidence" value="ECO:0000318"/>
    <property type="project" value="GO_Central"/>
</dbReference>
<accession>T1ETZ3</accession>
<dbReference type="GO" id="GO:0007052">
    <property type="term" value="P:mitotic spindle organization"/>
    <property type="evidence" value="ECO:0000318"/>
    <property type="project" value="GO_Central"/>
</dbReference>
<dbReference type="OMA" id="SWIKINA"/>
<evidence type="ECO:0000313" key="18">
    <source>
        <dbReference type="EMBL" id="ESN96327.1"/>
    </source>
</evidence>
<dbReference type="OrthoDB" id="16120at2759"/>
<dbReference type="GeneID" id="20200043"/>
<sequence length="312" mass="35738">MELLTLVDYAHHSFSKPVKSIALPEDINSKWDKSQALHDLLSFICYLNEAVRNKKLTDPCPLSETVEGLLELLKTMDVWLDEIPPLDQPQRYGNKAFRDWFKKVQENAVELVKKALDEKYNNAIDEISVYLVESIGNPIRIDYGTGHELAFVAFLCCCYKIGALGVEDAQAAVCKVFHNYIELMRKVQMTYRLEPAGSQGVWNLDDYQFIPFIWGSAQLIDHKQLRPKSFLDLDICNTFAKDYMFFGCIQYINKVKSGPFAEHSNQLWNISGVPSWAKVNQGLIKMYRAEVLSKFPVIQHFLFGSLLKISPV</sequence>
<dbReference type="InterPro" id="IPR037218">
    <property type="entry name" value="PTPA_sf"/>
</dbReference>
<organism evidence="19 20">
    <name type="scientific">Helobdella robusta</name>
    <name type="common">Californian leech</name>
    <dbReference type="NCBI Taxonomy" id="6412"/>
    <lineage>
        <taxon>Eukaryota</taxon>
        <taxon>Metazoa</taxon>
        <taxon>Spiralia</taxon>
        <taxon>Lophotrochozoa</taxon>
        <taxon>Annelida</taxon>
        <taxon>Clitellata</taxon>
        <taxon>Hirudinea</taxon>
        <taxon>Rhynchobdellida</taxon>
        <taxon>Glossiphoniidae</taxon>
        <taxon>Helobdella</taxon>
    </lineage>
</organism>
<evidence type="ECO:0000256" key="6">
    <source>
        <dbReference type="ARBA" id="ARBA00022490"/>
    </source>
</evidence>
<dbReference type="FunCoup" id="T1ETZ3">
    <property type="interactions" value="1476"/>
</dbReference>
<dbReference type="Gene3D" id="1.20.120.1150">
    <property type="match status" value="1"/>
</dbReference>
<proteinExistence type="inferred from homology"/>
<dbReference type="InterPro" id="IPR004327">
    <property type="entry name" value="Phstyr_phstse_ac"/>
</dbReference>
<reference evidence="20" key="1">
    <citation type="submission" date="2012-12" db="EMBL/GenBank/DDBJ databases">
        <authorList>
            <person name="Hellsten U."/>
            <person name="Grimwood J."/>
            <person name="Chapman J.A."/>
            <person name="Shapiro H."/>
            <person name="Aerts A."/>
            <person name="Otillar R.P."/>
            <person name="Terry A.Y."/>
            <person name="Boore J.L."/>
            <person name="Simakov O."/>
            <person name="Marletaz F."/>
            <person name="Cho S.-J."/>
            <person name="Edsinger-Gonzales E."/>
            <person name="Havlak P."/>
            <person name="Kuo D.-H."/>
            <person name="Larsson T."/>
            <person name="Lv J."/>
            <person name="Arendt D."/>
            <person name="Savage R."/>
            <person name="Osoegawa K."/>
            <person name="de Jong P."/>
            <person name="Lindberg D.R."/>
            <person name="Seaver E.C."/>
            <person name="Weisblat D.A."/>
            <person name="Putnam N.H."/>
            <person name="Grigoriev I.V."/>
            <person name="Rokhsar D.S."/>
        </authorList>
    </citation>
    <scope>NUCLEOTIDE SEQUENCE</scope>
</reference>
<name>T1ETZ3_HELRO</name>
<evidence type="ECO:0000256" key="17">
    <source>
        <dbReference type="RuleBase" id="RU361210"/>
    </source>
</evidence>
<dbReference type="PANTHER" id="PTHR10012:SF0">
    <property type="entry name" value="SERINE_THREONINE-PROTEIN PHOSPHATASE 2A ACTIVATOR"/>
    <property type="match status" value="1"/>
</dbReference>
<keyword evidence="9" id="KW-0067">ATP-binding</keyword>
<dbReference type="HOGENOM" id="CLU_030733_3_1_1"/>
<keyword evidence="14" id="KW-0539">Nucleus</keyword>
<dbReference type="EnsemblMetazoa" id="HelroT163378">
    <property type="protein sequence ID" value="HelroP163378"/>
    <property type="gene ID" value="HelroG163378"/>
</dbReference>
<protein>
    <recommendedName>
        <fullName evidence="15 17">Serine/threonine-protein phosphatase 2A activator</fullName>
        <ecNumber evidence="5 17">5.2.1.8</ecNumber>
    </recommendedName>
    <alternativeName>
        <fullName evidence="17">Phosphotyrosyl phosphatase activator</fullName>
    </alternativeName>
</protein>
<dbReference type="RefSeq" id="XP_009025507.1">
    <property type="nucleotide sequence ID" value="XM_009027259.1"/>
</dbReference>
<keyword evidence="10" id="KW-0460">Magnesium</keyword>
<evidence type="ECO:0000256" key="13">
    <source>
        <dbReference type="ARBA" id="ARBA00023235"/>
    </source>
</evidence>
<evidence type="ECO:0000313" key="19">
    <source>
        <dbReference type="EnsemblMetazoa" id="HelroP163378"/>
    </source>
</evidence>
<evidence type="ECO:0000256" key="11">
    <source>
        <dbReference type="ARBA" id="ARBA00022990"/>
    </source>
</evidence>